<comment type="caution">
    <text evidence="2">The sequence shown here is derived from an EMBL/GenBank/DDBJ whole genome shotgun (WGS) entry which is preliminary data.</text>
</comment>
<organism evidence="2 3">
    <name type="scientific">Discina gigas</name>
    <dbReference type="NCBI Taxonomy" id="1032678"/>
    <lineage>
        <taxon>Eukaryota</taxon>
        <taxon>Fungi</taxon>
        <taxon>Dikarya</taxon>
        <taxon>Ascomycota</taxon>
        <taxon>Pezizomycotina</taxon>
        <taxon>Pezizomycetes</taxon>
        <taxon>Pezizales</taxon>
        <taxon>Discinaceae</taxon>
        <taxon>Discina</taxon>
    </lineage>
</organism>
<keyword evidence="3" id="KW-1185">Reference proteome</keyword>
<reference evidence="2 3" key="1">
    <citation type="submission" date="2024-02" db="EMBL/GenBank/DDBJ databases">
        <title>Discinaceae phylogenomics.</title>
        <authorList>
            <person name="Dirks A.C."/>
            <person name="James T.Y."/>
        </authorList>
    </citation>
    <scope>NUCLEOTIDE SEQUENCE [LARGE SCALE GENOMIC DNA]</scope>
    <source>
        <strain evidence="2 3">ACD0624</strain>
    </source>
</reference>
<dbReference type="Pfam" id="PF12920">
    <property type="entry name" value="TcdA_TcdB_pore"/>
    <property type="match status" value="1"/>
</dbReference>
<dbReference type="InterPro" id="IPR024769">
    <property type="entry name" value="TcdA/TcdB_pore_forming"/>
</dbReference>
<evidence type="ECO:0000313" key="3">
    <source>
        <dbReference type="Proteomes" id="UP001447188"/>
    </source>
</evidence>
<name>A0ABR3GV05_9PEZI</name>
<evidence type="ECO:0000313" key="2">
    <source>
        <dbReference type="EMBL" id="KAL0639416.1"/>
    </source>
</evidence>
<accession>A0ABR3GV05</accession>
<dbReference type="CDD" id="cd20495">
    <property type="entry name" value="C58_PaToxP-like"/>
    <property type="match status" value="1"/>
</dbReference>
<sequence length="1999" mass="218875">MRTTANAEVTPGAPELLRDPEDLLTRFTLSTSSLFASPLPVVNFVSLTLDPETETYSFAAVFPDDSTVASYCLGAPGSDSTPTPAFIDIPSKNAEGHILLTPILAGTSLIVTEHNGATYRVFHDSRRHASILYQDVVMAIDTDFPTTVLMQFDSSGTWLAYVKQGTTVSVVKPGSYDKSTQMRSVLWGRERLQEQVLQLAADVAVDTTGAEGEYQPGVLAAQNDGTRRWREMREAVRVVNDRAKAPMARAQRELHRRLHQADEQDEQDQDPRIEALYSYLDQWFRANTRKFDAVLEESRAADAIWMWLKEKEAGGVAVGLELDMRRDLTGRITERYAAVEMDCLRRTNTSMAYGFARPGETQFKDHLIESKQRFLQPGVPDKQRGELIRHIGELARQEFEELQRRTVGLTADFQRIGGVVTAVPQDLFFLSNAGDKFGARCFPFVQAMAVAQSTGGFGVDALVGKMFAAVAHPEYADSDLLRQALQNVNGNPGAVRASTVLGRFNIDDVMRRIRPDAPGVVKAYSLNTRTHSMLLAVSTIANDPSWVFYDPNVALVTFPSESDLVIALGMQLLARGFAEIYNAMTSGGGPVFDLYQLDLGALAQVSVGHHLRLTNLTVPRSLTESIHIATSPSLVLPVSEQQKRDVETANAAELVRANNWAYRWRDCVARIKAASNLGPYWVPVLATLRKQPGDIPTAYRIQFINKQNLDETRWVETNEKDIWAFTQFVDGHLEKMRNTLTTEGGSLRPRMGVPDVDAVDGLNSGFMIQALIGWSSGTDDPWGPGTDSPLSTALTIHAYMNMTQMAYSAITDISKTITLVKTMMRSEEAAQASISGFSKTLGRAAGSIGEGIGILFGVLTVGLDITEMALAEDSIELSVFGTQLVFDCASLVVGVGSVGAGLVGAAGASAVLGGAAVILSGLAVGFGALAEAFGEVARDAQKVGIYFDLVDKAYNNGGYTFDTEHGGILRPIPYAVIKKVDLSNGRVDFDSQYIYRTKHGHTGSGESNYIGWIGDAPVMVVDRVQAINIREGIGKADHSLAVNRDGYAAVVLPCTPKSYIQYQWQILPGATTRNDTGFEIIRRLEKDYRFDYDFYIFPIEKIIRSITQEYVATPVTIVLPSHAIRLEVPELPQEMHNHMSYTLEGNGGVYTVGLHKGSSVTLSVAPGGLRSIQWVLDMQNLGTTAVATIVAGGLLIGGVTVSIDQYGGEFRILILGAHGLLSEVNFIDNSISPISEDAAQFTGRPELMSNLAQHLHDLSTAHQLHSEFVVVNHYEVPVVASAGATEKVGRAFFDVQWDRFFYTRPTAASLSVVTDAELAAIIGDDVYFYNTNTASLWRVKKPHPGSTAWDHGDRGCLAEYCPLFPNKHLRLRHVWHESDIIYATYSLERESASLGQLIYAIQRDRMCLVTIVGYTSMIHGLAEMQHLDQDTLLSLMAVMYNDTPELPDSLGGTLIRAQHDAELITVYGPDEFGVFHRFWLRKKDNAVIRAILHNNPIPEDLVFPGSLISAETGTEVFFFYFKDHPDIYRQTGPGAGSAEAVACQVPAAFGTLNNLFNADGELFVSTSYGYILRLTAAGMFFLEGITRVWFEKHSTPLWTYALAQVAEEATATTLTVLGVQDGDAHIPVWYHHGRTVIVSAALRGKRLQPLGLDGSGGAWVCDWETPQSGQLYLQPLIRNDDLHELFEENGWTCCEPDRIPVAEPVLGDHRVRSFAVVKDGLQITTVDGIVFILGEGGSINLVAVNEDWQLAHRDNLVSSMSLLLETWLHSEVVIFHGTPTAIAAWYHVARQEVLHIDPITWAANPVWLGITPTPGVGLVSLQSSGDMYRTSVRGGTRIGSYTLTTRCDKTLVLSHPREHEVNFPLLVGADAILLTAEIAKMTYVISERVWAKYRTITIDNPGEQDAPVVVKFTVPGVAAFMASNVDGDLVLLDMGNGNTLTVKGALGDKVEYNGILIDTGVGLVGTGEIRDAQNMTANFLGVTAAPDITLAYVMSKQYM</sequence>
<proteinExistence type="predicted"/>
<feature type="domain" description="TcdA/TcdB toxin pore forming" evidence="1">
    <location>
        <begin position="667"/>
        <end position="1339"/>
    </location>
</feature>
<evidence type="ECO:0000259" key="1">
    <source>
        <dbReference type="Pfam" id="PF12920"/>
    </source>
</evidence>
<dbReference type="EMBL" id="JBBBZM010000011">
    <property type="protein sequence ID" value="KAL0639416.1"/>
    <property type="molecule type" value="Genomic_DNA"/>
</dbReference>
<gene>
    <name evidence="2" type="ORF">Q9L58_001444</name>
</gene>
<protein>
    <recommendedName>
        <fullName evidence="1">TcdA/TcdB toxin pore forming domain-containing protein</fullName>
    </recommendedName>
</protein>
<dbReference type="Proteomes" id="UP001447188">
    <property type="component" value="Unassembled WGS sequence"/>
</dbReference>